<dbReference type="OrthoDB" id="9615at10239"/>
<accession>A0A0M3ZJQ6</accession>
<feature type="region of interest" description="Disordered" evidence="3">
    <location>
        <begin position="352"/>
        <end position="389"/>
    </location>
</feature>
<dbReference type="GO" id="GO:0019031">
    <property type="term" value="C:viral envelope"/>
    <property type="evidence" value="ECO:0007669"/>
    <property type="project" value="InterPro"/>
</dbReference>
<evidence type="ECO:0000256" key="1">
    <source>
        <dbReference type="ARBA" id="ARBA00004328"/>
    </source>
</evidence>
<protein>
    <submittedName>
        <fullName evidence="4">A type inclusion-like/fusion protein</fullName>
    </submittedName>
</protein>
<dbReference type="EMBL" id="KP728110">
    <property type="protein sequence ID" value="ALA62515.1"/>
    <property type="molecule type" value="Genomic_DNA"/>
</dbReference>
<evidence type="ECO:0000313" key="5">
    <source>
        <dbReference type="Proteomes" id="UP000142477"/>
    </source>
</evidence>
<dbReference type="KEGG" id="vg:26122831"/>
<comment type="subcellular location">
    <subcellularLocation>
        <location evidence="1">Virion</location>
    </subcellularLocation>
</comment>
<keyword evidence="2" id="KW-0946">Virion</keyword>
<evidence type="ECO:0000313" key="4">
    <source>
        <dbReference type="EMBL" id="ALA62515.1"/>
    </source>
</evidence>
<dbReference type="GeneID" id="26122831"/>
<dbReference type="Pfam" id="PF02346">
    <property type="entry name" value="Vac_Fusion"/>
    <property type="match status" value="1"/>
</dbReference>
<dbReference type="PRINTS" id="PR01847">
    <property type="entry name" value="VIRALFUSION"/>
</dbReference>
<evidence type="ECO:0000256" key="2">
    <source>
        <dbReference type="ARBA" id="ARBA00022844"/>
    </source>
</evidence>
<dbReference type="GO" id="GO:0019064">
    <property type="term" value="P:fusion of virus membrane with host plasma membrane"/>
    <property type="evidence" value="ECO:0007669"/>
    <property type="project" value="InterPro"/>
</dbReference>
<dbReference type="RefSeq" id="YP_009177162.1">
    <property type="nucleotide sequence ID" value="NC_028238.1"/>
</dbReference>
<reference evidence="4 5" key="1">
    <citation type="journal article" date="2015" name="Infect. Genet. Evol.">
        <title>Unique genomic organization of a novel Avipoxvirus detected in turkey (Meleagris gallopavo).</title>
        <authorList>
            <person name="Banyai K."/>
            <person name="Palya V."/>
            <person name="Denes B."/>
            <person name="Glavits R."/>
            <person name="Ivanics E."/>
            <person name="Horvath B."/>
            <person name="Farkas S.L."/>
            <person name="Marton S."/>
            <person name="Balint A."/>
            <person name="Gyuranecz M."/>
            <person name="Erdelyi K."/>
            <person name="Dan A."/>
        </authorList>
    </citation>
    <scope>NUCLEOTIDE SEQUENCE [LARGE SCALE GENOMIC DNA]</scope>
    <source>
        <strain evidence="4 5">TKPV-HU1124/2011</strain>
    </source>
</reference>
<dbReference type="Proteomes" id="UP000142477">
    <property type="component" value="Segment"/>
</dbReference>
<sequence>MDAVPGALEEEDDDVELRAKGKPNPVVAFVSAVKESWNIQLRHNAYINRYYNCCIRNLIRFHIDSFSAHRNVLEFYQNILSYKTLIDSKSYKRLMNYNHGEFAELLQQIHTPASVNTIGKYMAFLVMYLITASKERLDLFNADIGKIKETIRRIRHRFINRVANIHIKYKCNSMFVGIPFYLLPEDDAAAELLNWGRELYYKDYMSLYTSYLEYLRANPKNSTNNTLIITRAQHTWSFDRTVPEFVLKGLCYRHDDWISIKNNVSARFYLRYLPDTAQYVYYDVTSMSDHITIQSRIGIMHDIFAIVIGDIEDDSDIADIIMPSYSSMFYTVELLPVKGKIPIAGSVNIPEDEKRIPDNIMDEEPDDGEDRHDPFPSRPVSPPVYDDDPNSITVTKQLQALEDKINKVTSDHVEIAKSCNIVAETINRLERHADTLRLSMVNLARKIDIQTGYGSLLPE</sequence>
<evidence type="ECO:0000256" key="3">
    <source>
        <dbReference type="SAM" id="MobiDB-lite"/>
    </source>
</evidence>
<keyword evidence="5" id="KW-1185">Reference proteome</keyword>
<dbReference type="InterPro" id="IPR003436">
    <property type="entry name" value="Chordopox_Fusion/A27"/>
</dbReference>
<proteinExistence type="predicted"/>
<organism evidence="4 5">
    <name type="scientific">Turkeypox virus</name>
    <dbReference type="NCBI Taxonomy" id="336486"/>
    <lineage>
        <taxon>Viruses</taxon>
        <taxon>Varidnaviria</taxon>
        <taxon>Bamfordvirae</taxon>
        <taxon>Nucleocytoviricota</taxon>
        <taxon>Pokkesviricetes</taxon>
        <taxon>Chitovirales</taxon>
        <taxon>Poxviridae</taxon>
        <taxon>Chordopoxvirinae</taxon>
        <taxon>Avipoxvirus</taxon>
        <taxon>Avipoxvirus turkeypox</taxon>
    </lineage>
</organism>
<name>A0A0M3ZJQ6_9POXV</name>